<dbReference type="EMBL" id="ASPP01022663">
    <property type="protein sequence ID" value="ETO11202.1"/>
    <property type="molecule type" value="Genomic_DNA"/>
</dbReference>
<feature type="region of interest" description="Disordered" evidence="1">
    <location>
        <begin position="143"/>
        <end position="208"/>
    </location>
</feature>
<keyword evidence="3" id="KW-1185">Reference proteome</keyword>
<evidence type="ECO:0000256" key="1">
    <source>
        <dbReference type="SAM" id="MobiDB-lite"/>
    </source>
</evidence>
<dbReference type="Proteomes" id="UP000023152">
    <property type="component" value="Unassembled WGS sequence"/>
</dbReference>
<dbReference type="InterPro" id="IPR011992">
    <property type="entry name" value="EF-hand-dom_pair"/>
</dbReference>
<accession>X6MCM1</accession>
<comment type="caution">
    <text evidence="2">The sequence shown here is derived from an EMBL/GenBank/DDBJ whole genome shotgun (WGS) entry which is preliminary data.</text>
</comment>
<sequence length="208" mass="23481">KVAKNHRRKRNKTLETSWNLFASKAETLNKSQFKEGVQWLGVNLTNEESNFVFDRMNTSKSGLLTLKEFKNDVKDDIPVPLASVVNIRDILIRTFQRHLEAFHGKPVPIRGFTTDQNQHDDAKEMLQIHTDDTDTMTNEAQDLDDLEDKQRGKKQSTQPKTNHSNANANTNANASANANTNVNTNTNTNTNTNINTNTKVNTDVSKKS</sequence>
<reference evidence="2 3" key="1">
    <citation type="journal article" date="2013" name="Curr. Biol.">
        <title>The Genome of the Foraminiferan Reticulomyxa filosa.</title>
        <authorList>
            <person name="Glockner G."/>
            <person name="Hulsmann N."/>
            <person name="Schleicher M."/>
            <person name="Noegel A.A."/>
            <person name="Eichinger L."/>
            <person name="Gallinger C."/>
            <person name="Pawlowski J."/>
            <person name="Sierra R."/>
            <person name="Euteneuer U."/>
            <person name="Pillet L."/>
            <person name="Moustafa A."/>
            <person name="Platzer M."/>
            <person name="Groth M."/>
            <person name="Szafranski K."/>
            <person name="Schliwa M."/>
        </authorList>
    </citation>
    <scope>NUCLEOTIDE SEQUENCE [LARGE SCALE GENOMIC DNA]</scope>
</reference>
<evidence type="ECO:0000313" key="2">
    <source>
        <dbReference type="EMBL" id="ETO11202.1"/>
    </source>
</evidence>
<dbReference type="Gene3D" id="1.10.238.10">
    <property type="entry name" value="EF-hand"/>
    <property type="match status" value="1"/>
</dbReference>
<feature type="non-terminal residue" evidence="2">
    <location>
        <position position="208"/>
    </location>
</feature>
<proteinExistence type="predicted"/>
<evidence type="ECO:0008006" key="4">
    <source>
        <dbReference type="Google" id="ProtNLM"/>
    </source>
</evidence>
<evidence type="ECO:0000313" key="3">
    <source>
        <dbReference type="Proteomes" id="UP000023152"/>
    </source>
</evidence>
<feature type="non-terminal residue" evidence="2">
    <location>
        <position position="1"/>
    </location>
</feature>
<protein>
    <recommendedName>
        <fullName evidence="4">EF-hand domain-containing protein</fullName>
    </recommendedName>
</protein>
<gene>
    <name evidence="2" type="ORF">RFI_26174</name>
</gene>
<feature type="compositionally biased region" description="Low complexity" evidence="1">
    <location>
        <begin position="161"/>
        <end position="202"/>
    </location>
</feature>
<dbReference type="OrthoDB" id="444540at2759"/>
<organism evidence="2 3">
    <name type="scientific">Reticulomyxa filosa</name>
    <dbReference type="NCBI Taxonomy" id="46433"/>
    <lineage>
        <taxon>Eukaryota</taxon>
        <taxon>Sar</taxon>
        <taxon>Rhizaria</taxon>
        <taxon>Retaria</taxon>
        <taxon>Foraminifera</taxon>
        <taxon>Monothalamids</taxon>
        <taxon>Reticulomyxidae</taxon>
        <taxon>Reticulomyxa</taxon>
    </lineage>
</organism>
<dbReference type="SUPFAM" id="SSF47473">
    <property type="entry name" value="EF-hand"/>
    <property type="match status" value="1"/>
</dbReference>
<dbReference type="AlphaFoldDB" id="X6MCM1"/>
<name>X6MCM1_RETFI</name>